<keyword evidence="3 6" id="KW-0808">Transferase</keyword>
<dbReference type="InterPro" id="IPR002052">
    <property type="entry name" value="DNA_methylase_N6_adenine_CS"/>
</dbReference>
<evidence type="ECO:0000256" key="5">
    <source>
        <dbReference type="ARBA" id="ARBA00022694"/>
    </source>
</evidence>
<keyword evidence="2 6" id="KW-0489">Methyltransferase</keyword>
<proteinExistence type="inferred from homology"/>
<keyword evidence="9" id="KW-1185">Reference proteome</keyword>
<evidence type="ECO:0000313" key="8">
    <source>
        <dbReference type="EMBL" id="MCK8494171.1"/>
    </source>
</evidence>
<comment type="subcellular location">
    <subcellularLocation>
        <location evidence="6">Cytoplasm</location>
    </subcellularLocation>
</comment>
<comment type="caution">
    <text evidence="8">The sequence shown here is derived from an EMBL/GenBank/DDBJ whole genome shotgun (WGS) entry which is preliminary data.</text>
</comment>
<dbReference type="PROSITE" id="PS00092">
    <property type="entry name" value="N6_MTASE"/>
    <property type="match status" value="1"/>
</dbReference>
<dbReference type="PANTHER" id="PTHR47739">
    <property type="entry name" value="TRNA1(VAL) (ADENINE(37)-N6)-METHYLTRANSFERASE"/>
    <property type="match status" value="1"/>
</dbReference>
<dbReference type="PANTHER" id="PTHR47739:SF1">
    <property type="entry name" value="TRNA1(VAL) (ADENINE(37)-N6)-METHYLTRANSFERASE"/>
    <property type="match status" value="1"/>
</dbReference>
<evidence type="ECO:0000256" key="3">
    <source>
        <dbReference type="ARBA" id="ARBA00022679"/>
    </source>
</evidence>
<dbReference type="Proteomes" id="UP001202180">
    <property type="component" value="Unassembled WGS sequence"/>
</dbReference>
<accession>A0ABT0HPS5</accession>
<keyword evidence="5 6" id="KW-0819">tRNA processing</keyword>
<dbReference type="InterPro" id="IPR029063">
    <property type="entry name" value="SAM-dependent_MTases_sf"/>
</dbReference>
<evidence type="ECO:0000256" key="6">
    <source>
        <dbReference type="HAMAP-Rule" id="MF_01872"/>
    </source>
</evidence>
<keyword evidence="4 6" id="KW-0949">S-adenosyl-L-methionine</keyword>
<evidence type="ECO:0000256" key="4">
    <source>
        <dbReference type="ARBA" id="ARBA00022691"/>
    </source>
</evidence>
<comment type="similarity">
    <text evidence="6">Belongs to the methyltransferase superfamily. tRNA (adenine-N(6)-)-methyltransferase family.</text>
</comment>
<dbReference type="Gene3D" id="3.40.50.150">
    <property type="entry name" value="Vaccinia Virus protein VP39"/>
    <property type="match status" value="1"/>
</dbReference>
<feature type="domain" description="Methyltransferase small" evidence="7">
    <location>
        <begin position="28"/>
        <end position="113"/>
    </location>
</feature>
<dbReference type="SUPFAM" id="SSF53335">
    <property type="entry name" value="S-adenosyl-L-methionine-dependent methyltransferases"/>
    <property type="match status" value="1"/>
</dbReference>
<dbReference type="GO" id="GO:0008168">
    <property type="term" value="F:methyltransferase activity"/>
    <property type="evidence" value="ECO:0007669"/>
    <property type="project" value="UniProtKB-KW"/>
</dbReference>
<sequence>MKVCTDACVLGAYADVTGSEPAGSEPVNRILDIGTGTGLLALMAAQRNATALVDAVEIDEAAFGQAQENVAASPFAQRISLFRERIQDFSVGYGQYDRILTNPPFYTNHLRSPDAAVNRALHTDDLPFEELVQAVRQLMTPEGLWWVLLPPYESGRLAELAQKAGLQPFRRLILRHHTRKPAFRFVTGYSFKTGTCVEETLDIYEVDGRTYTSAFRALLRDFYLIF</sequence>
<evidence type="ECO:0000259" key="7">
    <source>
        <dbReference type="Pfam" id="PF05175"/>
    </source>
</evidence>
<dbReference type="InterPro" id="IPR007848">
    <property type="entry name" value="Small_mtfrase_dom"/>
</dbReference>
<comment type="catalytic activity">
    <reaction evidence="6">
        <text>adenosine(37) in tRNA1(Val) + S-adenosyl-L-methionine = N(6)-methyladenosine(37) in tRNA1(Val) + S-adenosyl-L-homocysteine + H(+)</text>
        <dbReference type="Rhea" id="RHEA:43160"/>
        <dbReference type="Rhea" id="RHEA-COMP:10369"/>
        <dbReference type="Rhea" id="RHEA-COMP:10370"/>
        <dbReference type="ChEBI" id="CHEBI:15378"/>
        <dbReference type="ChEBI" id="CHEBI:57856"/>
        <dbReference type="ChEBI" id="CHEBI:59789"/>
        <dbReference type="ChEBI" id="CHEBI:74411"/>
        <dbReference type="ChEBI" id="CHEBI:74449"/>
        <dbReference type="EC" id="2.1.1.223"/>
    </reaction>
</comment>
<evidence type="ECO:0000313" key="9">
    <source>
        <dbReference type="Proteomes" id="UP001202180"/>
    </source>
</evidence>
<comment type="function">
    <text evidence="6">Specifically methylates the adenine in position 37 of tRNA(1)(Val) (anticodon cmo5UAC).</text>
</comment>
<protein>
    <recommendedName>
        <fullName evidence="6">tRNA1(Val) (adenine(37)-N6)-methyltransferase</fullName>
        <ecNumber evidence="6">2.1.1.223</ecNumber>
    </recommendedName>
    <alternativeName>
        <fullName evidence="6">tRNA m6A37 methyltransferase</fullName>
    </alternativeName>
</protein>
<evidence type="ECO:0000256" key="1">
    <source>
        <dbReference type="ARBA" id="ARBA00022490"/>
    </source>
</evidence>
<gene>
    <name evidence="8" type="ORF">M0L20_20060</name>
</gene>
<dbReference type="CDD" id="cd02440">
    <property type="entry name" value="AdoMet_MTases"/>
    <property type="match status" value="1"/>
</dbReference>
<dbReference type="EMBL" id="JALPRF010000003">
    <property type="protein sequence ID" value="MCK8494171.1"/>
    <property type="molecule type" value="Genomic_DNA"/>
</dbReference>
<dbReference type="InterPro" id="IPR050210">
    <property type="entry name" value="tRNA_Adenine-N(6)_MTase"/>
</dbReference>
<keyword evidence="1 6" id="KW-0963">Cytoplasm</keyword>
<dbReference type="HAMAP" id="MF_01872">
    <property type="entry name" value="tRNA_methyltr_YfiC"/>
    <property type="match status" value="1"/>
</dbReference>
<name>A0ABT0HPS5_9BACT</name>
<organism evidence="8 9">
    <name type="scientific">Spirosoma liriopis</name>
    <dbReference type="NCBI Taxonomy" id="2937440"/>
    <lineage>
        <taxon>Bacteria</taxon>
        <taxon>Pseudomonadati</taxon>
        <taxon>Bacteroidota</taxon>
        <taxon>Cytophagia</taxon>
        <taxon>Cytophagales</taxon>
        <taxon>Cytophagaceae</taxon>
        <taxon>Spirosoma</taxon>
    </lineage>
</organism>
<dbReference type="InterPro" id="IPR022882">
    <property type="entry name" value="tRNA_adenine-N6_MeTrfase"/>
</dbReference>
<dbReference type="EC" id="2.1.1.223" evidence="6"/>
<reference evidence="8 9" key="1">
    <citation type="submission" date="2022-04" db="EMBL/GenBank/DDBJ databases">
        <title>Spirosoma sp. strain RP8 genome sequencing and assembly.</title>
        <authorList>
            <person name="Jung Y."/>
        </authorList>
    </citation>
    <scope>NUCLEOTIDE SEQUENCE [LARGE SCALE GENOMIC DNA]</scope>
    <source>
        <strain evidence="8 9">RP8</strain>
    </source>
</reference>
<dbReference type="GO" id="GO:0032259">
    <property type="term" value="P:methylation"/>
    <property type="evidence" value="ECO:0007669"/>
    <property type="project" value="UniProtKB-KW"/>
</dbReference>
<dbReference type="Pfam" id="PF05175">
    <property type="entry name" value="MTS"/>
    <property type="match status" value="1"/>
</dbReference>
<evidence type="ECO:0000256" key="2">
    <source>
        <dbReference type="ARBA" id="ARBA00022603"/>
    </source>
</evidence>